<keyword evidence="1" id="KW-0812">Transmembrane</keyword>
<reference evidence="2 3" key="1">
    <citation type="submission" date="2020-04" db="EMBL/GenBank/DDBJ databases">
        <title>Advantages and limits of metagenomic assembly and binning of a giant virus.</title>
        <authorList>
            <person name="Schulz F."/>
            <person name="Andreani J."/>
            <person name="Francis R."/>
            <person name="Boudjemaa H."/>
            <person name="Bou Khalil J.Y."/>
            <person name="Lee J."/>
            <person name="La Scola B."/>
            <person name="Woyke T."/>
        </authorList>
    </citation>
    <scope>NUCLEOTIDE SEQUENCE [LARGE SCALE GENOMIC DNA]</scope>
    <source>
        <strain evidence="2 3">FV1/VV64</strain>
    </source>
</reference>
<dbReference type="EMBL" id="MT418680">
    <property type="protein sequence ID" value="QKF93653.1"/>
    <property type="molecule type" value="Genomic_DNA"/>
</dbReference>
<protein>
    <submittedName>
        <fullName evidence="2">Uncharacterized protein</fullName>
    </submittedName>
</protein>
<feature type="transmembrane region" description="Helical" evidence="1">
    <location>
        <begin position="20"/>
        <end position="47"/>
    </location>
</feature>
<feature type="transmembrane region" description="Helical" evidence="1">
    <location>
        <begin position="77"/>
        <end position="94"/>
    </location>
</feature>
<keyword evidence="1" id="KW-1133">Transmembrane helix</keyword>
<evidence type="ECO:0000256" key="1">
    <source>
        <dbReference type="SAM" id="Phobius"/>
    </source>
</evidence>
<gene>
    <name evidence="2" type="ORF">Fadolivirus_1_195</name>
</gene>
<keyword evidence="3" id="KW-1185">Reference proteome</keyword>
<evidence type="ECO:0000313" key="3">
    <source>
        <dbReference type="Proteomes" id="UP001162001"/>
    </source>
</evidence>
<proteinExistence type="predicted"/>
<name>A0A7D3UQB7_9VIRU</name>
<dbReference type="Proteomes" id="UP001162001">
    <property type="component" value="Segment"/>
</dbReference>
<evidence type="ECO:0000313" key="2">
    <source>
        <dbReference type="EMBL" id="QKF93653.1"/>
    </source>
</evidence>
<organism evidence="2 3">
    <name type="scientific">Fadolivirus FV1/VV64</name>
    <dbReference type="NCBI Taxonomy" id="3070911"/>
    <lineage>
        <taxon>Viruses</taxon>
        <taxon>Varidnaviria</taxon>
        <taxon>Bamfordvirae</taxon>
        <taxon>Nucleocytoviricota</taxon>
        <taxon>Megaviricetes</taxon>
        <taxon>Imitervirales</taxon>
        <taxon>Mimiviridae</taxon>
        <taxon>Klosneuvirinae</taxon>
        <taxon>Fadolivirus</taxon>
        <taxon>Fadolivirus algeromassiliense</taxon>
    </lineage>
</organism>
<accession>A0A7D3UQB7</accession>
<keyword evidence="1" id="KW-0472">Membrane</keyword>
<sequence length="201" mass="23271">MDLGKLYSFYRDNQNTVRLLGFAVLCTLVLSGYVQSLLINTCIFGYLSYKTMKFMKELSSNTSNDVTLTQMPNMINLLKYWTGFSMLVVFEYVLSTVFSFFFMSVFYNAIKLAGFIMLLQNNDALLMLHGLVLVPLFDNYETYMDQLFTTLESKAHTFRGIPGNEQVNYNIYNYMEPYLSKVPYIGQFVLASSNVKRKKLE</sequence>